<dbReference type="InterPro" id="IPR010730">
    <property type="entry name" value="HET"/>
</dbReference>
<sequence>MSVPYNKLAERCIRLLDLYPGELNSPFRGRLRPTGLDIPEFYEALSYTWGSPETAAFLHCESGSLPLTLNLVQALLRLRRTDTIRTLWIDQICINQDDEIERGQQVGLMGGIYRGASIVDIWLGEED</sequence>
<dbReference type="GeneID" id="28818698"/>
<evidence type="ECO:0000259" key="1">
    <source>
        <dbReference type="Pfam" id="PF06985"/>
    </source>
</evidence>
<protein>
    <submittedName>
        <fullName evidence="2">HET-domain-containing protein</fullName>
    </submittedName>
</protein>
<evidence type="ECO:0000313" key="3">
    <source>
        <dbReference type="Proteomes" id="UP000070700"/>
    </source>
</evidence>
<dbReference type="PANTHER" id="PTHR24148">
    <property type="entry name" value="ANKYRIN REPEAT DOMAIN-CONTAINING PROTEIN 39 HOMOLOG-RELATED"/>
    <property type="match status" value="1"/>
</dbReference>
<accession>A0A194XKL5</accession>
<dbReference type="STRING" id="149040.A0A194XKL5"/>
<dbReference type="AlphaFoldDB" id="A0A194XKL5"/>
<organism evidence="2 3">
    <name type="scientific">Mollisia scopiformis</name>
    <name type="common">Conifer needle endophyte fungus</name>
    <name type="synonym">Phialocephala scopiformis</name>
    <dbReference type="NCBI Taxonomy" id="149040"/>
    <lineage>
        <taxon>Eukaryota</taxon>
        <taxon>Fungi</taxon>
        <taxon>Dikarya</taxon>
        <taxon>Ascomycota</taxon>
        <taxon>Pezizomycotina</taxon>
        <taxon>Leotiomycetes</taxon>
        <taxon>Helotiales</taxon>
        <taxon>Mollisiaceae</taxon>
        <taxon>Mollisia</taxon>
    </lineage>
</organism>
<keyword evidence="3" id="KW-1185">Reference proteome</keyword>
<feature type="domain" description="Heterokaryon incompatibility" evidence="1">
    <location>
        <begin position="42"/>
        <end position="127"/>
    </location>
</feature>
<dbReference type="Proteomes" id="UP000070700">
    <property type="component" value="Unassembled WGS sequence"/>
</dbReference>
<dbReference type="KEGG" id="psco:LY89DRAFT_578893"/>
<dbReference type="EMBL" id="KQ947409">
    <property type="protein sequence ID" value="KUJ20755.1"/>
    <property type="molecule type" value="Genomic_DNA"/>
</dbReference>
<dbReference type="RefSeq" id="XP_018075110.1">
    <property type="nucleotide sequence ID" value="XM_018208972.1"/>
</dbReference>
<proteinExistence type="predicted"/>
<evidence type="ECO:0000313" key="2">
    <source>
        <dbReference type="EMBL" id="KUJ20755.1"/>
    </source>
</evidence>
<dbReference type="OrthoDB" id="3553147at2759"/>
<name>A0A194XKL5_MOLSC</name>
<dbReference type="InParanoid" id="A0A194XKL5"/>
<reference evidence="2 3" key="1">
    <citation type="submission" date="2015-10" db="EMBL/GenBank/DDBJ databases">
        <title>Full genome of DAOMC 229536 Phialocephala scopiformis, a fungal endophyte of spruce producing the potent anti-insectan compound rugulosin.</title>
        <authorList>
            <consortium name="DOE Joint Genome Institute"/>
            <person name="Walker A.K."/>
            <person name="Frasz S.L."/>
            <person name="Seifert K.A."/>
            <person name="Miller J.D."/>
            <person name="Mondo S.J."/>
            <person name="Labutti K."/>
            <person name="Lipzen A."/>
            <person name="Dockter R."/>
            <person name="Kennedy M."/>
            <person name="Grigoriev I.V."/>
            <person name="Spatafora J.W."/>
        </authorList>
    </citation>
    <scope>NUCLEOTIDE SEQUENCE [LARGE SCALE GENOMIC DNA]</scope>
    <source>
        <strain evidence="2 3">CBS 120377</strain>
    </source>
</reference>
<dbReference type="InterPro" id="IPR052895">
    <property type="entry name" value="HetReg/Transcr_Mod"/>
</dbReference>
<dbReference type="Pfam" id="PF06985">
    <property type="entry name" value="HET"/>
    <property type="match status" value="1"/>
</dbReference>
<feature type="non-terminal residue" evidence="2">
    <location>
        <position position="127"/>
    </location>
</feature>
<gene>
    <name evidence="2" type="ORF">LY89DRAFT_578893</name>
</gene>
<dbReference type="PANTHER" id="PTHR24148:SF80">
    <property type="entry name" value="HETEROKARYON INCOMPATIBILITY DOMAIN-CONTAINING PROTEIN"/>
    <property type="match status" value="1"/>
</dbReference>